<dbReference type="InterPro" id="IPR037151">
    <property type="entry name" value="AlkB-like_sf"/>
</dbReference>
<feature type="compositionally biased region" description="Polar residues" evidence="1">
    <location>
        <begin position="77"/>
        <end position="95"/>
    </location>
</feature>
<feature type="region of interest" description="Disordered" evidence="1">
    <location>
        <begin position="50"/>
        <end position="139"/>
    </location>
</feature>
<dbReference type="PANTHER" id="PTHR31212:SF4">
    <property type="entry name" value="ALPHA-KETOGLUTARATE-DEPENDENT DIOXYGENASE ALKB HOMOLOG 3"/>
    <property type="match status" value="1"/>
</dbReference>
<evidence type="ECO:0000313" key="4">
    <source>
        <dbReference type="Proteomes" id="UP000006757"/>
    </source>
</evidence>
<feature type="compositionally biased region" description="Basic and acidic residues" evidence="1">
    <location>
        <begin position="545"/>
        <end position="557"/>
    </location>
</feature>
<dbReference type="PANTHER" id="PTHR31212">
    <property type="entry name" value="ALPHA-KETOGLUTARATE-DEPENDENT DIOXYGENASE ALKB HOMOLOG 3"/>
    <property type="match status" value="1"/>
</dbReference>
<dbReference type="InterPro" id="IPR032854">
    <property type="entry name" value="ALKBH3"/>
</dbReference>
<dbReference type="InterPro" id="IPR027450">
    <property type="entry name" value="AlkB-like"/>
</dbReference>
<protein>
    <recommendedName>
        <fullName evidence="2">Fe2OG dioxygenase domain-containing protein</fullName>
    </recommendedName>
</protein>
<dbReference type="PROSITE" id="PS51471">
    <property type="entry name" value="FE2OG_OXY"/>
    <property type="match status" value="1"/>
</dbReference>
<feature type="compositionally biased region" description="Basic and acidic residues" evidence="1">
    <location>
        <begin position="506"/>
        <end position="534"/>
    </location>
</feature>
<dbReference type="SUPFAM" id="SSF51197">
    <property type="entry name" value="Clavaminate synthase-like"/>
    <property type="match status" value="1"/>
</dbReference>
<dbReference type="HOGENOM" id="CLU_026011_1_0_1"/>
<feature type="domain" description="Fe2OG dioxygenase" evidence="2">
    <location>
        <begin position="264"/>
        <end position="388"/>
    </location>
</feature>
<evidence type="ECO:0000259" key="2">
    <source>
        <dbReference type="PROSITE" id="PS51471"/>
    </source>
</evidence>
<comment type="caution">
    <text evidence="3">The sequence shown here is derived from an EMBL/GenBank/DDBJ whole genome shotgun (WGS) entry which is preliminary data.</text>
</comment>
<dbReference type="GO" id="GO:0006307">
    <property type="term" value="P:DNA alkylation repair"/>
    <property type="evidence" value="ECO:0007669"/>
    <property type="project" value="InterPro"/>
</dbReference>
<feature type="region of interest" description="Disordered" evidence="1">
    <location>
        <begin position="506"/>
        <end position="563"/>
    </location>
</feature>
<dbReference type="EMBL" id="AMBO01000245">
    <property type="protein sequence ID" value="EKD03616.1"/>
    <property type="molecule type" value="Genomic_DNA"/>
</dbReference>
<dbReference type="Pfam" id="PF13532">
    <property type="entry name" value="2OG-FeII_Oxy_2"/>
    <property type="match status" value="1"/>
</dbReference>
<feature type="compositionally biased region" description="Pro residues" evidence="1">
    <location>
        <begin position="96"/>
        <end position="106"/>
    </location>
</feature>
<proteinExistence type="predicted"/>
<dbReference type="InterPro" id="IPR005123">
    <property type="entry name" value="Oxoglu/Fe-dep_dioxygenase_dom"/>
</dbReference>
<dbReference type="AlphaFoldDB" id="K1VST5"/>
<gene>
    <name evidence="3" type="ORF">A1Q2_02093</name>
</gene>
<dbReference type="OMA" id="YEITLAH"/>
<feature type="region of interest" description="Disordered" evidence="1">
    <location>
        <begin position="482"/>
        <end position="501"/>
    </location>
</feature>
<dbReference type="OrthoDB" id="545910at2759"/>
<evidence type="ECO:0000256" key="1">
    <source>
        <dbReference type="SAM" id="MobiDB-lite"/>
    </source>
</evidence>
<keyword evidence="4" id="KW-1185">Reference proteome</keyword>
<dbReference type="STRING" id="1220162.K1VST5"/>
<sequence length="563" mass="62527">MSHEERDAALASLIHVLEPATYPLEDYDAALDRANNDVSRAAELLLLGMGEGSGSSEESKGRKRQRGIDFFMKPKPSLTSSPNSKRAKGNYTSRDPTPPEAPPEPFPEIDREAQKGAWSSLLKASAPKPRLASGPEPLKLPPLRLGTPAAIKASGIPVAMLQSPLSPQFAAQLYHVMMAESPKWNYNKFFLNGRECMSNHSSSTYSRTPKVFGIWRDYVLSGAPVEYFKMPPELEKAALLVEDAVNEYLDSVPRYPLEWRGRWRANMCGANRYEGAAATVGFHADQLTNLGPYPTIASLSLGVPRAFRVRPSASELDSGPVRTYEVDLTHNSLVLMTPGCQERYKHTIPPQKAIDIYRPQWDREGNPVPPEKQETYTSRINITFRFYRDGKLILHPEVDTQTSSQNTRPNVNAICPCASLRADQKGKVRAAYGIRPTSVTTVNGREIVDDGMVFFWQCQGSRAGKTECNTFKILDINAEGRGPCMRDPGPDFEPDEEQQPVKKEIDAKTEAVERVEPEAGRADERVSDRFKQDTGEPASSIVKNEPLKEELAVKEEPATPLLD</sequence>
<dbReference type="GO" id="GO:0051213">
    <property type="term" value="F:dioxygenase activity"/>
    <property type="evidence" value="ECO:0007669"/>
    <property type="project" value="InterPro"/>
</dbReference>
<accession>K1VST5</accession>
<reference evidence="3 4" key="1">
    <citation type="journal article" date="2012" name="Eukaryot. Cell">
        <title>Genome sequence of the Trichosporon asahii environmental strain CBS 8904.</title>
        <authorList>
            <person name="Yang R.Y."/>
            <person name="Li H.T."/>
            <person name="Zhu H."/>
            <person name="Zhou G.P."/>
            <person name="Wang M."/>
            <person name="Wang L."/>
        </authorList>
    </citation>
    <scope>NUCLEOTIDE SEQUENCE [LARGE SCALE GENOMIC DNA]</scope>
    <source>
        <strain evidence="3 4">CBS 8904</strain>
    </source>
</reference>
<dbReference type="eggNOG" id="ENOG502QUQ4">
    <property type="taxonomic scope" value="Eukaryota"/>
</dbReference>
<dbReference type="InParanoid" id="K1VST5"/>
<evidence type="ECO:0000313" key="3">
    <source>
        <dbReference type="EMBL" id="EKD03616.1"/>
    </source>
</evidence>
<organism evidence="3 4">
    <name type="scientific">Trichosporon asahii var. asahii (strain CBS 8904)</name>
    <name type="common">Yeast</name>
    <dbReference type="NCBI Taxonomy" id="1220162"/>
    <lineage>
        <taxon>Eukaryota</taxon>
        <taxon>Fungi</taxon>
        <taxon>Dikarya</taxon>
        <taxon>Basidiomycota</taxon>
        <taxon>Agaricomycotina</taxon>
        <taxon>Tremellomycetes</taxon>
        <taxon>Trichosporonales</taxon>
        <taxon>Trichosporonaceae</taxon>
        <taxon>Trichosporon</taxon>
    </lineage>
</organism>
<dbReference type="Proteomes" id="UP000006757">
    <property type="component" value="Unassembled WGS sequence"/>
</dbReference>
<name>K1VST5_TRIAC</name>
<dbReference type="Gene3D" id="2.60.120.590">
    <property type="entry name" value="Alpha-ketoglutarate-dependent dioxygenase AlkB-like"/>
    <property type="match status" value="1"/>
</dbReference>